<keyword evidence="2 6" id="KW-0732">Signal</keyword>
<dbReference type="PROSITE" id="PS51257">
    <property type="entry name" value="PROKAR_LIPOPROTEIN"/>
    <property type="match status" value="1"/>
</dbReference>
<dbReference type="PANTHER" id="PTHR10963">
    <property type="entry name" value="GLYCOSYL HYDROLASE-RELATED"/>
    <property type="match status" value="1"/>
</dbReference>
<comment type="caution">
    <text evidence="8">The sequence shown here is derived from an EMBL/GenBank/DDBJ whole genome shotgun (WGS) entry which is preliminary data.</text>
</comment>
<feature type="active site" description="Nucleophile" evidence="5">
    <location>
        <position position="95"/>
    </location>
</feature>
<dbReference type="EMBL" id="JAJHVV010000005">
    <property type="protein sequence ID" value="MCK6263430.1"/>
    <property type="molecule type" value="Genomic_DNA"/>
</dbReference>
<evidence type="ECO:0000256" key="5">
    <source>
        <dbReference type="PIRSR" id="PIRSR608264-1"/>
    </source>
</evidence>
<reference evidence="8" key="1">
    <citation type="submission" date="2021-11" db="EMBL/GenBank/DDBJ databases">
        <title>Vibrio ZSDE26 sp. nov. and Vibrio ZSDZ34 sp. nov., isolated from coastal seawater in Qingdao.</title>
        <authorList>
            <person name="Zhang P."/>
        </authorList>
    </citation>
    <scope>NUCLEOTIDE SEQUENCE</scope>
    <source>
        <strain evidence="8">ZSDE26</strain>
    </source>
</reference>
<feature type="active site" description="Proton donor" evidence="5">
    <location>
        <position position="99"/>
    </location>
</feature>
<keyword evidence="4" id="KW-0326">Glycosidase</keyword>
<dbReference type="InterPro" id="IPR050546">
    <property type="entry name" value="Glycosyl_Hydrlase_16"/>
</dbReference>
<evidence type="ECO:0000256" key="1">
    <source>
        <dbReference type="ARBA" id="ARBA00006865"/>
    </source>
</evidence>
<evidence type="ECO:0000256" key="3">
    <source>
        <dbReference type="ARBA" id="ARBA00022801"/>
    </source>
</evidence>
<dbReference type="InterPro" id="IPR000757">
    <property type="entry name" value="Beta-glucanase-like"/>
</dbReference>
<dbReference type="InterPro" id="IPR008263">
    <property type="entry name" value="GH16_AS"/>
</dbReference>
<feature type="domain" description="GH16" evidence="7">
    <location>
        <begin position="1"/>
        <end position="215"/>
    </location>
</feature>
<accession>A0A9X1XJT8</accession>
<dbReference type="Pfam" id="PF00722">
    <property type="entry name" value="Glyco_hydro_16"/>
    <property type="match status" value="1"/>
</dbReference>
<dbReference type="PRINTS" id="PR00737">
    <property type="entry name" value="GLHYDRLASE16"/>
</dbReference>
<proteinExistence type="inferred from homology"/>
<organism evidence="8 9">
    <name type="scientific">Vibrio amylolyticus</name>
    <dbReference type="NCBI Taxonomy" id="2847292"/>
    <lineage>
        <taxon>Bacteria</taxon>
        <taxon>Pseudomonadati</taxon>
        <taxon>Pseudomonadota</taxon>
        <taxon>Gammaproteobacteria</taxon>
        <taxon>Vibrionales</taxon>
        <taxon>Vibrionaceae</taxon>
        <taxon>Vibrio</taxon>
    </lineage>
</organism>
<evidence type="ECO:0000313" key="8">
    <source>
        <dbReference type="EMBL" id="MCK6263430.1"/>
    </source>
</evidence>
<sequence length="276" mass="31327">MSKLPLLCTALLMTACSGQQADLKQGSTINQDTHAQSRTKNTSSTPLYGAEVYSHEKITFGKFVIRMKMISSPGVVSSFFTYDNESWQGGIPWREIDIEAIGKHSNTLQTNLITGTSTNRIHSENSHSIPDLDSFNQFTLIWTPDKIEWKVNDQSIHLETSENSQQVIDMRDSPQSYRMNVWISEAIGWVGSFSSDSLPLYQVVDWIEYYRYNDGEFELAWRDDFDRFDTARWGKGDWGFDSNLVTFHQNNAGVRDGKLILALTDEATGITPSLKE</sequence>
<dbReference type="Gene3D" id="2.60.120.200">
    <property type="match status" value="1"/>
</dbReference>
<protein>
    <submittedName>
        <fullName evidence="8">Family 16 glycosylhydrolase</fullName>
    </submittedName>
</protein>
<dbReference type="PANTHER" id="PTHR10963:SF22">
    <property type="entry name" value="GLYCOSIDASE CRH2-RELATED"/>
    <property type="match status" value="1"/>
</dbReference>
<feature type="signal peptide" evidence="6">
    <location>
        <begin position="1"/>
        <end position="21"/>
    </location>
</feature>
<dbReference type="Proteomes" id="UP001139559">
    <property type="component" value="Unassembled WGS sequence"/>
</dbReference>
<evidence type="ECO:0000313" key="9">
    <source>
        <dbReference type="Proteomes" id="UP001139559"/>
    </source>
</evidence>
<evidence type="ECO:0000259" key="7">
    <source>
        <dbReference type="PROSITE" id="PS51762"/>
    </source>
</evidence>
<evidence type="ECO:0000256" key="4">
    <source>
        <dbReference type="ARBA" id="ARBA00023295"/>
    </source>
</evidence>
<dbReference type="PROSITE" id="PS51762">
    <property type="entry name" value="GH16_2"/>
    <property type="match status" value="1"/>
</dbReference>
<comment type="similarity">
    <text evidence="1">Belongs to the glycosyl hydrolase 16 family.</text>
</comment>
<dbReference type="GO" id="GO:0004553">
    <property type="term" value="F:hydrolase activity, hydrolyzing O-glycosyl compounds"/>
    <property type="evidence" value="ECO:0007669"/>
    <property type="project" value="InterPro"/>
</dbReference>
<dbReference type="InterPro" id="IPR008264">
    <property type="entry name" value="Beta_glucanase"/>
</dbReference>
<name>A0A9X1XJT8_9VIBR</name>
<dbReference type="SUPFAM" id="SSF49899">
    <property type="entry name" value="Concanavalin A-like lectins/glucanases"/>
    <property type="match status" value="2"/>
</dbReference>
<dbReference type="PROSITE" id="PS01034">
    <property type="entry name" value="GH16_1"/>
    <property type="match status" value="1"/>
</dbReference>
<dbReference type="AlphaFoldDB" id="A0A9X1XJT8"/>
<dbReference type="RefSeq" id="WP_248008518.1">
    <property type="nucleotide sequence ID" value="NZ_JAJHVV010000005.1"/>
</dbReference>
<evidence type="ECO:0000256" key="2">
    <source>
        <dbReference type="ARBA" id="ARBA00022729"/>
    </source>
</evidence>
<gene>
    <name evidence="8" type="ORF">KP803_09075</name>
</gene>
<keyword evidence="9" id="KW-1185">Reference proteome</keyword>
<dbReference type="InterPro" id="IPR013320">
    <property type="entry name" value="ConA-like_dom_sf"/>
</dbReference>
<feature type="chain" id="PRO_5040903600" evidence="6">
    <location>
        <begin position="22"/>
        <end position="276"/>
    </location>
</feature>
<dbReference type="GO" id="GO:0005975">
    <property type="term" value="P:carbohydrate metabolic process"/>
    <property type="evidence" value="ECO:0007669"/>
    <property type="project" value="InterPro"/>
</dbReference>
<keyword evidence="3" id="KW-0378">Hydrolase</keyword>
<evidence type="ECO:0000256" key="6">
    <source>
        <dbReference type="SAM" id="SignalP"/>
    </source>
</evidence>